<dbReference type="PANTHER" id="PTHR43406">
    <property type="entry name" value="TRYPTOPHAN SYNTHASE, ALPHA CHAIN"/>
    <property type="match status" value="1"/>
</dbReference>
<dbReference type="InterPro" id="IPR011060">
    <property type="entry name" value="RibuloseP-bd_barrel"/>
</dbReference>
<dbReference type="RefSeq" id="WP_206848088.1">
    <property type="nucleotide sequence ID" value="NZ_CP065956.1"/>
</dbReference>
<evidence type="ECO:0000256" key="8">
    <source>
        <dbReference type="HAMAP-Rule" id="MF_00131"/>
    </source>
</evidence>
<dbReference type="HAMAP" id="MF_00131">
    <property type="entry name" value="Trp_synth_alpha"/>
    <property type="match status" value="1"/>
</dbReference>
<organism evidence="10 11">
    <name type="scientific">Candidatus Methylacidiphilum infernorum</name>
    <dbReference type="NCBI Taxonomy" id="511746"/>
    <lineage>
        <taxon>Bacteria</taxon>
        <taxon>Pseudomonadati</taxon>
        <taxon>Verrucomicrobiota</taxon>
        <taxon>Methylacidiphilae</taxon>
        <taxon>Methylacidiphilales</taxon>
        <taxon>Methylacidiphilaceae</taxon>
        <taxon>Methylacidiphilum (ex Ratnadevi et al. 2023)</taxon>
    </lineage>
</organism>
<keyword evidence="3 8" id="KW-0028">Amino-acid biosynthesis</keyword>
<accession>A0ABX7PXL9</accession>
<comment type="pathway">
    <text evidence="1 8">Amino-acid biosynthesis; L-tryptophan biosynthesis; L-tryptophan from chorismate: step 5/5.</text>
</comment>
<feature type="active site" description="Proton acceptor" evidence="8">
    <location>
        <position position="54"/>
    </location>
</feature>
<reference evidence="10 11" key="1">
    <citation type="submission" date="2020-12" db="EMBL/GenBank/DDBJ databases">
        <authorList>
            <person name="Awala S.I."/>
            <person name="Gwak J.-H."/>
            <person name="Kim S.-J."/>
            <person name="Rhee S.-K."/>
        </authorList>
    </citation>
    <scope>NUCLEOTIDE SEQUENCE [LARGE SCALE GENOMIC DNA]</scope>
    <source>
        <strain evidence="10 11">IT5</strain>
    </source>
</reference>
<name>A0ABX7PXL9_9BACT</name>
<dbReference type="SUPFAM" id="SSF51366">
    <property type="entry name" value="Ribulose-phoshate binding barrel"/>
    <property type="match status" value="1"/>
</dbReference>
<evidence type="ECO:0000256" key="5">
    <source>
        <dbReference type="ARBA" id="ARBA00023141"/>
    </source>
</evidence>
<dbReference type="Pfam" id="PF00290">
    <property type="entry name" value="Trp_syntA"/>
    <property type="match status" value="1"/>
</dbReference>
<evidence type="ECO:0000256" key="2">
    <source>
        <dbReference type="ARBA" id="ARBA00011270"/>
    </source>
</evidence>
<dbReference type="NCBIfam" id="TIGR00262">
    <property type="entry name" value="trpA"/>
    <property type="match status" value="1"/>
</dbReference>
<comment type="function">
    <text evidence="8">The alpha subunit is responsible for the aldol cleavage of indoleglycerol phosphate to indole and glyceraldehyde 3-phosphate.</text>
</comment>
<dbReference type="CDD" id="cd04724">
    <property type="entry name" value="Tryptophan_synthase_alpha"/>
    <property type="match status" value="1"/>
</dbReference>
<feature type="active site" description="Proton acceptor" evidence="8">
    <location>
        <position position="65"/>
    </location>
</feature>
<dbReference type="PANTHER" id="PTHR43406:SF1">
    <property type="entry name" value="TRYPTOPHAN SYNTHASE ALPHA CHAIN, CHLOROPLASTIC"/>
    <property type="match status" value="1"/>
</dbReference>
<dbReference type="InterPro" id="IPR013785">
    <property type="entry name" value="Aldolase_TIM"/>
</dbReference>
<dbReference type="Gene3D" id="3.20.20.70">
    <property type="entry name" value="Aldolase class I"/>
    <property type="match status" value="1"/>
</dbReference>
<evidence type="ECO:0000256" key="7">
    <source>
        <dbReference type="ARBA" id="ARBA00049047"/>
    </source>
</evidence>
<keyword evidence="11" id="KW-1185">Reference proteome</keyword>
<dbReference type="Proteomes" id="UP000663088">
    <property type="component" value="Chromosome"/>
</dbReference>
<comment type="subunit">
    <text evidence="2 8">Tetramer of two alpha and two beta chains.</text>
</comment>
<dbReference type="InterPro" id="IPR002028">
    <property type="entry name" value="Trp_synthase_suA"/>
</dbReference>
<evidence type="ECO:0000256" key="3">
    <source>
        <dbReference type="ARBA" id="ARBA00022605"/>
    </source>
</evidence>
<dbReference type="EMBL" id="CP065956">
    <property type="protein sequence ID" value="QSR87642.1"/>
    <property type="molecule type" value="Genomic_DNA"/>
</dbReference>
<evidence type="ECO:0000313" key="11">
    <source>
        <dbReference type="Proteomes" id="UP000663088"/>
    </source>
</evidence>
<sequence length="268" mass="29428">MNRITKGRIAETFSELSRNSQKAFIPFLMAGDPSPELFLDLVEALDESGADLLEVGIPFSDPLADGPIIQQSAIRALKGGINMEEVFSLLSQIRQRSAIPVVLFSYLNPIFRYGIERFAQKAVESGADGVLIVDLPPEEVLEGVEVLEEKLDRVLLVTPSTSPARRRYIAGRSRGFLYCVSRYGITGPQKEISKEAYELVKSVEPYKRVPLCVGFGVSTPEQARIISSYADGVVVGSALVREVARIAEGKSTVEKFKDFAFSLAKSIH</sequence>
<evidence type="ECO:0000313" key="10">
    <source>
        <dbReference type="EMBL" id="QSR87642.1"/>
    </source>
</evidence>
<comment type="similarity">
    <text evidence="8 9">Belongs to the TrpA family.</text>
</comment>
<dbReference type="EC" id="4.2.1.20" evidence="8"/>
<dbReference type="GO" id="GO:0004834">
    <property type="term" value="F:tryptophan synthase activity"/>
    <property type="evidence" value="ECO:0007669"/>
    <property type="project" value="UniProtKB-EC"/>
</dbReference>
<evidence type="ECO:0000256" key="4">
    <source>
        <dbReference type="ARBA" id="ARBA00022822"/>
    </source>
</evidence>
<dbReference type="PROSITE" id="PS00167">
    <property type="entry name" value="TRP_SYNTHASE_ALPHA"/>
    <property type="match status" value="1"/>
</dbReference>
<evidence type="ECO:0000256" key="9">
    <source>
        <dbReference type="RuleBase" id="RU003662"/>
    </source>
</evidence>
<keyword evidence="5 8" id="KW-0057">Aromatic amino acid biosynthesis</keyword>
<protein>
    <recommendedName>
        <fullName evidence="8">Tryptophan synthase alpha chain</fullName>
        <ecNumber evidence="8">4.2.1.20</ecNumber>
    </recommendedName>
</protein>
<keyword evidence="6 8" id="KW-0456">Lyase</keyword>
<evidence type="ECO:0000256" key="6">
    <source>
        <dbReference type="ARBA" id="ARBA00023239"/>
    </source>
</evidence>
<evidence type="ECO:0000256" key="1">
    <source>
        <dbReference type="ARBA" id="ARBA00004733"/>
    </source>
</evidence>
<proteinExistence type="inferred from homology"/>
<comment type="catalytic activity">
    <reaction evidence="7 8">
        <text>(1S,2R)-1-C-(indol-3-yl)glycerol 3-phosphate + L-serine = D-glyceraldehyde 3-phosphate + L-tryptophan + H2O</text>
        <dbReference type="Rhea" id="RHEA:10532"/>
        <dbReference type="ChEBI" id="CHEBI:15377"/>
        <dbReference type="ChEBI" id="CHEBI:33384"/>
        <dbReference type="ChEBI" id="CHEBI:57912"/>
        <dbReference type="ChEBI" id="CHEBI:58866"/>
        <dbReference type="ChEBI" id="CHEBI:59776"/>
        <dbReference type="EC" id="4.2.1.20"/>
    </reaction>
</comment>
<dbReference type="InterPro" id="IPR018204">
    <property type="entry name" value="Trp_synthase_alpha_AS"/>
</dbReference>
<gene>
    <name evidence="8" type="primary">trpA</name>
    <name evidence="10" type="ORF">EM20IM_04810</name>
</gene>
<keyword evidence="4 8" id="KW-0822">Tryptophan biosynthesis</keyword>